<dbReference type="InterPro" id="IPR001471">
    <property type="entry name" value="AP2/ERF_dom"/>
</dbReference>
<dbReference type="Proteomes" id="UP000239757">
    <property type="component" value="Unassembled WGS sequence"/>
</dbReference>
<dbReference type="Gene3D" id="3.30.730.10">
    <property type="entry name" value="AP2/ERF domain"/>
    <property type="match status" value="1"/>
</dbReference>
<organism evidence="8 9">
    <name type="scientific">Gossypium barbadense</name>
    <name type="common">Sea Island cotton</name>
    <name type="synonym">Hibiscus barbadensis</name>
    <dbReference type="NCBI Taxonomy" id="3634"/>
    <lineage>
        <taxon>Eukaryota</taxon>
        <taxon>Viridiplantae</taxon>
        <taxon>Streptophyta</taxon>
        <taxon>Embryophyta</taxon>
        <taxon>Tracheophyta</taxon>
        <taxon>Spermatophyta</taxon>
        <taxon>Magnoliopsida</taxon>
        <taxon>eudicotyledons</taxon>
        <taxon>Gunneridae</taxon>
        <taxon>Pentapetalae</taxon>
        <taxon>rosids</taxon>
        <taxon>malvids</taxon>
        <taxon>Malvales</taxon>
        <taxon>Malvaceae</taxon>
        <taxon>Malvoideae</taxon>
        <taxon>Gossypium</taxon>
    </lineage>
</organism>
<name>A0A2P5YLI2_GOSBA</name>
<keyword evidence="6" id="KW-0539">Nucleus</keyword>
<evidence type="ECO:0000313" key="8">
    <source>
        <dbReference type="EMBL" id="PPS16446.1"/>
    </source>
</evidence>
<keyword evidence="2" id="KW-0936">Ethylene signaling pathway</keyword>
<dbReference type="GO" id="GO:0005634">
    <property type="term" value="C:nucleus"/>
    <property type="evidence" value="ECO:0007669"/>
    <property type="project" value="UniProtKB-SubCell"/>
</dbReference>
<evidence type="ECO:0000256" key="3">
    <source>
        <dbReference type="ARBA" id="ARBA00023015"/>
    </source>
</evidence>
<dbReference type="SMART" id="SM00380">
    <property type="entry name" value="AP2"/>
    <property type="match status" value="1"/>
</dbReference>
<accession>A0A2P5YLI2</accession>
<dbReference type="GO" id="GO:0009873">
    <property type="term" value="P:ethylene-activated signaling pathway"/>
    <property type="evidence" value="ECO:0007669"/>
    <property type="project" value="UniProtKB-KW"/>
</dbReference>
<dbReference type="PRINTS" id="PR00367">
    <property type="entry name" value="ETHRSPELEMNT"/>
</dbReference>
<keyword evidence="3" id="KW-0805">Transcription regulation</keyword>
<protein>
    <recommendedName>
        <fullName evidence="7">AP2/ERF domain-containing protein</fullName>
    </recommendedName>
</protein>
<evidence type="ECO:0000259" key="7">
    <source>
        <dbReference type="PROSITE" id="PS51032"/>
    </source>
</evidence>
<dbReference type="PANTHER" id="PTHR31677">
    <property type="entry name" value="AP2 DOMAIN CLASS TRANSCRIPTION FACTOR"/>
    <property type="match status" value="1"/>
</dbReference>
<comment type="subcellular location">
    <subcellularLocation>
        <location evidence="1">Nucleus</location>
    </subcellularLocation>
</comment>
<dbReference type="InterPro" id="IPR016177">
    <property type="entry name" value="DNA-bd_dom_sf"/>
</dbReference>
<evidence type="ECO:0000256" key="5">
    <source>
        <dbReference type="ARBA" id="ARBA00023163"/>
    </source>
</evidence>
<keyword evidence="5" id="KW-0804">Transcription</keyword>
<sequence>MKSQTVNPNPNTTMNEIHYRGVRKCLWGRYTAEIRDPRKKARIWLGTFNTAEEAVSAYGAVRILCSTVESFSPSPLDLTLASRSILLPMTVNHPVFFIDIFASAGKPLSDAGGAQSDSGSSSSIGATERVFDFDLNQLPT</sequence>
<dbReference type="InterPro" id="IPR036955">
    <property type="entry name" value="AP2/ERF_dom_sf"/>
</dbReference>
<dbReference type="AlphaFoldDB" id="A0A2P5YLI2"/>
<evidence type="ECO:0000256" key="4">
    <source>
        <dbReference type="ARBA" id="ARBA00023125"/>
    </source>
</evidence>
<evidence type="ECO:0000256" key="6">
    <source>
        <dbReference type="ARBA" id="ARBA00023242"/>
    </source>
</evidence>
<dbReference type="PROSITE" id="PS51032">
    <property type="entry name" value="AP2_ERF"/>
    <property type="match status" value="1"/>
</dbReference>
<keyword evidence="4" id="KW-0238">DNA-binding</keyword>
<evidence type="ECO:0000256" key="2">
    <source>
        <dbReference type="ARBA" id="ARBA00022745"/>
    </source>
</evidence>
<dbReference type="OrthoDB" id="1931494at2759"/>
<dbReference type="SUPFAM" id="SSF54171">
    <property type="entry name" value="DNA-binding domain"/>
    <property type="match status" value="1"/>
</dbReference>
<dbReference type="CDD" id="cd00018">
    <property type="entry name" value="AP2"/>
    <property type="match status" value="1"/>
</dbReference>
<reference evidence="8 9" key="1">
    <citation type="submission" date="2015-01" db="EMBL/GenBank/DDBJ databases">
        <title>Genome of allotetraploid Gossypium barbadense reveals genomic plasticity and fiber elongation in cotton evolution.</title>
        <authorList>
            <person name="Chen X."/>
            <person name="Liu X."/>
            <person name="Zhao B."/>
            <person name="Zheng H."/>
            <person name="Hu Y."/>
            <person name="Lu G."/>
            <person name="Yang C."/>
            <person name="Chen J."/>
            <person name="Shan C."/>
            <person name="Zhang L."/>
            <person name="Zhou Y."/>
            <person name="Wang L."/>
            <person name="Guo W."/>
            <person name="Bai Y."/>
            <person name="Ruan J."/>
            <person name="Shangguan X."/>
            <person name="Mao Y."/>
            <person name="Jiang J."/>
            <person name="Zhu Y."/>
            <person name="Lei J."/>
            <person name="Kang H."/>
            <person name="Chen S."/>
            <person name="He X."/>
            <person name="Wang R."/>
            <person name="Wang Y."/>
            <person name="Chen J."/>
            <person name="Wang L."/>
            <person name="Yu S."/>
            <person name="Wang B."/>
            <person name="Wei J."/>
            <person name="Song S."/>
            <person name="Lu X."/>
            <person name="Gao Z."/>
            <person name="Gu W."/>
            <person name="Deng X."/>
            <person name="Ma D."/>
            <person name="Wang S."/>
            <person name="Liang W."/>
            <person name="Fang L."/>
            <person name="Cai C."/>
            <person name="Zhu X."/>
            <person name="Zhou B."/>
            <person name="Zhang Y."/>
            <person name="Chen Z."/>
            <person name="Xu S."/>
            <person name="Zhu R."/>
            <person name="Wang S."/>
            <person name="Zhang T."/>
            <person name="Zhao G."/>
        </authorList>
    </citation>
    <scope>NUCLEOTIDE SEQUENCE [LARGE SCALE GENOMIC DNA]</scope>
    <source>
        <strain evidence="9">cv. Xinhai21</strain>
        <tissue evidence="8">Leaf</tissue>
    </source>
</reference>
<evidence type="ECO:0000256" key="1">
    <source>
        <dbReference type="ARBA" id="ARBA00004123"/>
    </source>
</evidence>
<dbReference type="EMBL" id="KZ663028">
    <property type="protein sequence ID" value="PPS16446.1"/>
    <property type="molecule type" value="Genomic_DNA"/>
</dbReference>
<feature type="domain" description="AP2/ERF" evidence="7">
    <location>
        <begin position="18"/>
        <end position="79"/>
    </location>
</feature>
<dbReference type="GO" id="GO:0003677">
    <property type="term" value="F:DNA binding"/>
    <property type="evidence" value="ECO:0007669"/>
    <property type="project" value="UniProtKB-KW"/>
</dbReference>
<dbReference type="PANTHER" id="PTHR31677:SF196">
    <property type="entry name" value="ETHYLENE-RESPONSIVE TRANSCRIPTION FACTOR ERF109"/>
    <property type="match status" value="1"/>
</dbReference>
<evidence type="ECO:0000313" key="9">
    <source>
        <dbReference type="Proteomes" id="UP000239757"/>
    </source>
</evidence>
<proteinExistence type="predicted"/>
<dbReference type="GO" id="GO:0003700">
    <property type="term" value="F:DNA-binding transcription factor activity"/>
    <property type="evidence" value="ECO:0007669"/>
    <property type="project" value="InterPro"/>
</dbReference>
<gene>
    <name evidence="8" type="ORF">GOBAR_AA04148</name>
</gene>
<dbReference type="Pfam" id="PF00847">
    <property type="entry name" value="AP2"/>
    <property type="match status" value="1"/>
</dbReference>